<sequence>MKSRIFLLALIYLIGIRVSFAQKDKKEQQTDPDSSGVVTDRFLPTSAPMLLFEDLNKTDKKKEKKKKAKKNIYFGVKTKKGYTKQNIRESVQYEVFNYTTETRTVDPYIRDIYWIDNRDKVIRSQNFDPARGFLLHGPYQREVGEVVVEKGYYFFGTKHGTWLKFDNKSVLLDKLHYSEGWPKDSKVTYYNREKRQIEKLIPVEYELMEGNFFHFHEDGQVAVTGEYHFGEKVGLWTEYWNVKNSAVRKREIQYQSEPFTKNFRPYIRAEWDKDGNLIYRRENVN</sequence>
<organism evidence="1 2">
    <name type="scientific">Mariniradius sediminis</name>
    <dbReference type="NCBI Taxonomy" id="2909237"/>
    <lineage>
        <taxon>Bacteria</taxon>
        <taxon>Pseudomonadati</taxon>
        <taxon>Bacteroidota</taxon>
        <taxon>Cytophagia</taxon>
        <taxon>Cytophagales</taxon>
        <taxon>Cyclobacteriaceae</taxon>
        <taxon>Mariniradius</taxon>
    </lineage>
</organism>
<evidence type="ECO:0000313" key="2">
    <source>
        <dbReference type="Proteomes" id="UP001201449"/>
    </source>
</evidence>
<dbReference type="Proteomes" id="UP001201449">
    <property type="component" value="Unassembled WGS sequence"/>
</dbReference>
<keyword evidence="2" id="KW-1185">Reference proteome</keyword>
<reference evidence="1 2" key="1">
    <citation type="submission" date="2022-01" db="EMBL/GenBank/DDBJ databases">
        <title>Mariniradius saccharolyticus sp. nov., isolated from sediment of a river.</title>
        <authorList>
            <person name="Liu H."/>
        </authorList>
    </citation>
    <scope>NUCLEOTIDE SEQUENCE [LARGE SCALE GENOMIC DNA]</scope>
    <source>
        <strain evidence="1 2">RY-2</strain>
    </source>
</reference>
<protein>
    <recommendedName>
        <fullName evidence="3">Antitoxin component YwqK of the YwqJK toxin-antitoxin module</fullName>
    </recommendedName>
</protein>
<comment type="caution">
    <text evidence="1">The sequence shown here is derived from an EMBL/GenBank/DDBJ whole genome shotgun (WGS) entry which is preliminary data.</text>
</comment>
<proteinExistence type="predicted"/>
<evidence type="ECO:0008006" key="3">
    <source>
        <dbReference type="Google" id="ProtNLM"/>
    </source>
</evidence>
<evidence type="ECO:0000313" key="1">
    <source>
        <dbReference type="EMBL" id="MCF1749957.1"/>
    </source>
</evidence>
<dbReference type="RefSeq" id="WP_234860086.1">
    <property type="nucleotide sequence ID" value="NZ_JAKEVZ010000001.1"/>
</dbReference>
<gene>
    <name evidence="1" type="ORF">L0U89_02640</name>
</gene>
<accession>A0ABS9BPK5</accession>
<name>A0ABS9BPK5_9BACT</name>
<dbReference type="EMBL" id="JAKEVZ010000001">
    <property type="protein sequence ID" value="MCF1749957.1"/>
    <property type="molecule type" value="Genomic_DNA"/>
</dbReference>